<evidence type="ECO:0000256" key="7">
    <source>
        <dbReference type="NCBIfam" id="TIGR02375"/>
    </source>
</evidence>
<keyword evidence="12" id="KW-1185">Reference proteome</keyword>
<dbReference type="CDD" id="cd04218">
    <property type="entry name" value="Pseudoazurin"/>
    <property type="match status" value="1"/>
</dbReference>
<feature type="chain" id="PRO_5010210706" description="Pseudoazurin" evidence="9">
    <location>
        <begin position="20"/>
        <end position="145"/>
    </location>
</feature>
<keyword evidence="6 8" id="KW-0186">Copper</keyword>
<name>A0A1R0F9X0_9HYPH</name>
<evidence type="ECO:0000313" key="12">
    <source>
        <dbReference type="Proteomes" id="UP000187344"/>
    </source>
</evidence>
<feature type="binding site" evidence="8">
    <location>
        <position position="100"/>
    </location>
    <ligand>
        <name>Cu cation</name>
        <dbReference type="ChEBI" id="CHEBI:23378"/>
    </ligand>
</feature>
<dbReference type="GO" id="GO:0009055">
    <property type="term" value="F:electron transfer activity"/>
    <property type="evidence" value="ECO:0007669"/>
    <property type="project" value="InterPro"/>
</dbReference>
<feature type="binding site" evidence="8">
    <location>
        <position position="59"/>
    </location>
    <ligand>
        <name>Cu cation</name>
        <dbReference type="ChEBI" id="CHEBI:23378"/>
    </ligand>
</feature>
<dbReference type="GeneID" id="92992159"/>
<reference evidence="11 12" key="1">
    <citation type="submission" date="2016-12" db="EMBL/GenBank/DDBJ databases">
        <title>Comparative genomics of Bartonella apis.</title>
        <authorList>
            <person name="Engel P."/>
        </authorList>
    </citation>
    <scope>NUCLEOTIDE SEQUENCE [LARGE SCALE GENOMIC DNA]</scope>
    <source>
        <strain evidence="11 12">PEB0149</strain>
    </source>
</reference>
<dbReference type="GO" id="GO:0042597">
    <property type="term" value="C:periplasmic space"/>
    <property type="evidence" value="ECO:0007669"/>
    <property type="project" value="UniProtKB-SubCell"/>
</dbReference>
<dbReference type="GO" id="GO:0005507">
    <property type="term" value="F:copper ion binding"/>
    <property type="evidence" value="ECO:0007669"/>
    <property type="project" value="UniProtKB-UniRule"/>
</dbReference>
<keyword evidence="4" id="KW-0574">Periplasm</keyword>
<dbReference type="InterPro" id="IPR001235">
    <property type="entry name" value="Copper_blue_Plastocyanin"/>
</dbReference>
<dbReference type="AlphaFoldDB" id="A0A1R0F9X0"/>
<evidence type="ECO:0000256" key="1">
    <source>
        <dbReference type="ARBA" id="ARBA00004418"/>
    </source>
</evidence>
<evidence type="ECO:0000256" key="2">
    <source>
        <dbReference type="ARBA" id="ARBA00022448"/>
    </source>
</evidence>
<keyword evidence="5" id="KW-0249">Electron transport</keyword>
<dbReference type="InterPro" id="IPR002386">
    <property type="entry name" value="Amicyanin/Pseudoazurin"/>
</dbReference>
<dbReference type="Proteomes" id="UP000187344">
    <property type="component" value="Unassembled WGS sequence"/>
</dbReference>
<dbReference type="InterPro" id="IPR008972">
    <property type="entry name" value="Cupredoxin"/>
</dbReference>
<dbReference type="EMBL" id="LXYT01000001">
    <property type="protein sequence ID" value="OLY43718.1"/>
    <property type="molecule type" value="Genomic_DNA"/>
</dbReference>
<sequence length="145" mass="16196">MKKLFAFVALLAFISTANAETYEVKMLNRGASGAMVFEPDYLKIKPGDSVKFIATQKSHNAATIDDMIPEGATPFKGKIDEELQVTFDKPGFYGIKCIPHYAMGMIMLIKVGDDQVLPQSYRDHKQPGIAKKRFDDIFSRVDKGE</sequence>
<keyword evidence="3 8" id="KW-0479">Metal-binding</keyword>
<keyword evidence="9" id="KW-0732">Signal</keyword>
<dbReference type="NCBIfam" id="TIGR02375">
    <property type="entry name" value="pseudoazurin"/>
    <property type="match status" value="1"/>
</dbReference>
<dbReference type="PRINTS" id="PR00156">
    <property type="entry name" value="COPPERBLUE"/>
</dbReference>
<protein>
    <recommendedName>
        <fullName evidence="7">Pseudoazurin</fullName>
    </recommendedName>
</protein>
<feature type="binding site" evidence="8">
    <location>
        <position position="97"/>
    </location>
    <ligand>
        <name>Cu cation</name>
        <dbReference type="ChEBI" id="CHEBI:23378"/>
    </ligand>
</feature>
<evidence type="ECO:0000256" key="8">
    <source>
        <dbReference type="PIRSR" id="PIRSR602386-1"/>
    </source>
</evidence>
<gene>
    <name evidence="11" type="ORF">PEB0149_011520</name>
</gene>
<dbReference type="InterPro" id="IPR000923">
    <property type="entry name" value="BlueCu_1"/>
</dbReference>
<evidence type="ECO:0000256" key="3">
    <source>
        <dbReference type="ARBA" id="ARBA00022723"/>
    </source>
</evidence>
<proteinExistence type="predicted"/>
<evidence type="ECO:0000256" key="9">
    <source>
        <dbReference type="SAM" id="SignalP"/>
    </source>
</evidence>
<evidence type="ECO:0000256" key="5">
    <source>
        <dbReference type="ARBA" id="ARBA00022982"/>
    </source>
</evidence>
<evidence type="ECO:0000256" key="4">
    <source>
        <dbReference type="ARBA" id="ARBA00022764"/>
    </source>
</evidence>
<feature type="binding site" evidence="8">
    <location>
        <position position="105"/>
    </location>
    <ligand>
        <name>Cu cation</name>
        <dbReference type="ChEBI" id="CHEBI:23378"/>
    </ligand>
</feature>
<keyword evidence="2" id="KW-0813">Transport</keyword>
<dbReference type="Gene3D" id="2.60.40.420">
    <property type="entry name" value="Cupredoxins - blue copper proteins"/>
    <property type="match status" value="1"/>
</dbReference>
<dbReference type="OrthoDB" id="7510199at2"/>
<dbReference type="Pfam" id="PF00127">
    <property type="entry name" value="Copper-bind"/>
    <property type="match status" value="1"/>
</dbReference>
<dbReference type="InterPro" id="IPR012745">
    <property type="entry name" value="Pseudoazurin"/>
</dbReference>
<organism evidence="11 12">
    <name type="scientific">Bartonella apis</name>
    <dbReference type="NCBI Taxonomy" id="1686310"/>
    <lineage>
        <taxon>Bacteria</taxon>
        <taxon>Pseudomonadati</taxon>
        <taxon>Pseudomonadota</taxon>
        <taxon>Alphaproteobacteria</taxon>
        <taxon>Hyphomicrobiales</taxon>
        <taxon>Bartonellaceae</taxon>
        <taxon>Bartonella</taxon>
    </lineage>
</organism>
<evidence type="ECO:0000259" key="10">
    <source>
        <dbReference type="Pfam" id="PF00127"/>
    </source>
</evidence>
<dbReference type="SUPFAM" id="SSF49503">
    <property type="entry name" value="Cupredoxins"/>
    <property type="match status" value="1"/>
</dbReference>
<dbReference type="RefSeq" id="WP_075868863.1">
    <property type="nucleotide sequence ID" value="NZ_CALYQA010000004.1"/>
</dbReference>
<comment type="cofactor">
    <cofactor evidence="8">
        <name>Cu cation</name>
        <dbReference type="ChEBI" id="CHEBI:23378"/>
    </cofactor>
    <text evidence="8">Binds 1 copper ion per subunit.</text>
</comment>
<feature type="signal peptide" evidence="9">
    <location>
        <begin position="1"/>
        <end position="19"/>
    </location>
</feature>
<comment type="subcellular location">
    <subcellularLocation>
        <location evidence="1">Periplasm</location>
    </subcellularLocation>
</comment>
<evidence type="ECO:0000313" key="11">
    <source>
        <dbReference type="EMBL" id="OLY43718.1"/>
    </source>
</evidence>
<accession>A0A1R0F9X0</accession>
<feature type="domain" description="Blue (type 1) copper" evidence="10">
    <location>
        <begin position="25"/>
        <end position="111"/>
    </location>
</feature>
<dbReference type="PRINTS" id="PR00155">
    <property type="entry name" value="AMICYANIN"/>
</dbReference>
<comment type="caution">
    <text evidence="11">The sequence shown here is derived from an EMBL/GenBank/DDBJ whole genome shotgun (WGS) entry which is preliminary data.</text>
</comment>
<evidence type="ECO:0000256" key="6">
    <source>
        <dbReference type="ARBA" id="ARBA00023008"/>
    </source>
</evidence>